<dbReference type="RefSeq" id="WP_130485954.1">
    <property type="nucleotide sequence ID" value="NZ_SGWW01000004.1"/>
</dbReference>
<dbReference type="InterPro" id="IPR012791">
    <property type="entry name" value="3-oxoacid_CoA-transf_B"/>
</dbReference>
<reference evidence="4 5" key="1">
    <citation type="journal article" date="2015" name="Stand. Genomic Sci.">
        <title>Genomic Encyclopedia of Bacterial and Archaeal Type Strains, Phase III: the genomes of soil and plant-associated and newly described type strains.</title>
        <authorList>
            <person name="Whitman W.B."/>
            <person name="Woyke T."/>
            <person name="Klenk H.P."/>
            <person name="Zhou Y."/>
            <person name="Lilburn T.G."/>
            <person name="Beck B.J."/>
            <person name="De Vos P."/>
            <person name="Vandamme P."/>
            <person name="Eisen J.A."/>
            <person name="Garrity G."/>
            <person name="Hugenholtz P."/>
            <person name="Kyrpides N.C."/>
        </authorList>
    </citation>
    <scope>NUCLEOTIDE SEQUENCE [LARGE SCALE GENOMIC DNA]</scope>
    <source>
        <strain evidence="4 5">CV2</strain>
    </source>
</reference>
<evidence type="ECO:0000256" key="1">
    <source>
        <dbReference type="ARBA" id="ARBA00007047"/>
    </source>
</evidence>
<gene>
    <name evidence="4" type="ORF">EV141_2166</name>
</gene>
<evidence type="ECO:0000313" key="5">
    <source>
        <dbReference type="Proteomes" id="UP000293519"/>
    </source>
</evidence>
<protein>
    <submittedName>
        <fullName evidence="4">3-oxoadipate CoA-transferase beta subunit</fullName>
    </submittedName>
</protein>
<evidence type="ECO:0000256" key="2">
    <source>
        <dbReference type="ARBA" id="ARBA00022679"/>
    </source>
</evidence>
<evidence type="ECO:0000313" key="4">
    <source>
        <dbReference type="EMBL" id="RZS55177.1"/>
    </source>
</evidence>
<feature type="region of interest" description="Disordered" evidence="3">
    <location>
        <begin position="1"/>
        <end position="22"/>
    </location>
</feature>
<dbReference type="Pfam" id="PF01144">
    <property type="entry name" value="CoA_trans"/>
    <property type="match status" value="1"/>
</dbReference>
<dbReference type="NCBIfam" id="TIGR02428">
    <property type="entry name" value="pcaJ_scoB_fam"/>
    <property type="match status" value="1"/>
</dbReference>
<dbReference type="Proteomes" id="UP000293519">
    <property type="component" value="Unassembled WGS sequence"/>
</dbReference>
<dbReference type="AlphaFoldDB" id="A0A4Q7LMP5"/>
<dbReference type="SMART" id="SM00882">
    <property type="entry name" value="CoA_trans"/>
    <property type="match status" value="1"/>
</dbReference>
<sequence length="234" mass="24674">MSDQQTATAPRASDDRHAQPDRLDRTALAKRVAADISNGAYVNLGIGAPTLVADHLPPSSEVILHTENGMLGMDPAPAEGEVDPDLINAGKQPVTELPGAAYFHHADSFAMMRGGHLDLCILGAFQVSESGDLANWSTGAPDAIPAVGGAMDLAIGAKDVYVMTDLLTKTGESKLVASCTYPLTGVGCVTRVYTDRAVFDVVGGRFRVRELFGSTTLDELRELTGLELEMFDGA</sequence>
<keyword evidence="2 4" id="KW-0808">Transferase</keyword>
<dbReference type="Gene3D" id="3.40.1080.10">
    <property type="entry name" value="Glutaconate Coenzyme A-transferase"/>
    <property type="match status" value="1"/>
</dbReference>
<dbReference type="GO" id="GO:0008410">
    <property type="term" value="F:CoA-transferase activity"/>
    <property type="evidence" value="ECO:0007669"/>
    <property type="project" value="InterPro"/>
</dbReference>
<dbReference type="SUPFAM" id="SSF100950">
    <property type="entry name" value="NagB/RpiA/CoA transferase-like"/>
    <property type="match status" value="1"/>
</dbReference>
<dbReference type="InterPro" id="IPR004165">
    <property type="entry name" value="CoA_trans_fam_I"/>
</dbReference>
<dbReference type="OrthoDB" id="9778604at2"/>
<organism evidence="4 5">
    <name type="scientific">Microcella putealis</name>
    <dbReference type="NCBI Taxonomy" id="337005"/>
    <lineage>
        <taxon>Bacteria</taxon>
        <taxon>Bacillati</taxon>
        <taxon>Actinomycetota</taxon>
        <taxon>Actinomycetes</taxon>
        <taxon>Micrococcales</taxon>
        <taxon>Microbacteriaceae</taxon>
        <taxon>Microcella</taxon>
    </lineage>
</organism>
<feature type="compositionally biased region" description="Basic and acidic residues" evidence="3">
    <location>
        <begin position="12"/>
        <end position="22"/>
    </location>
</feature>
<name>A0A4Q7LMP5_9MICO</name>
<proteinExistence type="inferred from homology"/>
<evidence type="ECO:0000256" key="3">
    <source>
        <dbReference type="SAM" id="MobiDB-lite"/>
    </source>
</evidence>
<accession>A0A4Q7LMP5</accession>
<dbReference type="InterPro" id="IPR037171">
    <property type="entry name" value="NagB/RpiA_transferase-like"/>
</dbReference>
<comment type="caution">
    <text evidence="4">The sequence shown here is derived from an EMBL/GenBank/DDBJ whole genome shotgun (WGS) entry which is preliminary data.</text>
</comment>
<dbReference type="PANTHER" id="PTHR13707">
    <property type="entry name" value="KETOACID-COENZYME A TRANSFERASE"/>
    <property type="match status" value="1"/>
</dbReference>
<keyword evidence="5" id="KW-1185">Reference proteome</keyword>
<dbReference type="PANTHER" id="PTHR13707:SF57">
    <property type="entry name" value="SUCCINYL-COA:3-KETOACID COENZYME A TRANSFERASE SUBUNIT B-RELATED"/>
    <property type="match status" value="1"/>
</dbReference>
<dbReference type="EMBL" id="SGWW01000004">
    <property type="protein sequence ID" value="RZS55177.1"/>
    <property type="molecule type" value="Genomic_DNA"/>
</dbReference>
<comment type="similarity">
    <text evidence="1">Belongs to the 3-oxoacid CoA-transferase subunit B family.</text>
</comment>